<dbReference type="EMBL" id="LLXJ01013954">
    <property type="protein sequence ID" value="PKB91744.1"/>
    <property type="molecule type" value="Genomic_DNA"/>
</dbReference>
<evidence type="ECO:0000256" key="1">
    <source>
        <dbReference type="SAM" id="Phobius"/>
    </source>
</evidence>
<comment type="caution">
    <text evidence="2">The sequence shown here is derived from an EMBL/GenBank/DDBJ whole genome shotgun (WGS) entry which is preliminary data.</text>
</comment>
<organism evidence="2 3">
    <name type="scientific">Rhizophagus irregularis</name>
    <dbReference type="NCBI Taxonomy" id="588596"/>
    <lineage>
        <taxon>Eukaryota</taxon>
        <taxon>Fungi</taxon>
        <taxon>Fungi incertae sedis</taxon>
        <taxon>Mucoromycota</taxon>
        <taxon>Glomeromycotina</taxon>
        <taxon>Glomeromycetes</taxon>
        <taxon>Glomerales</taxon>
        <taxon>Glomeraceae</taxon>
        <taxon>Rhizophagus</taxon>
    </lineage>
</organism>
<gene>
    <name evidence="2" type="ORF">RhiirA5_447725</name>
</gene>
<dbReference type="Proteomes" id="UP000232722">
    <property type="component" value="Unassembled WGS sequence"/>
</dbReference>
<accession>A0A2N0NAZ8</accession>
<dbReference type="AlphaFoldDB" id="A0A2N0NAZ8"/>
<sequence>MEGGEWRECWRLETLEGGMDVELWDLMSDWTRSGTRMAVGGRDEVIGYGQEMGVLRIRMGLGFRGGFRLQGRAWMIWGVMNKTNGIMVVLLFSTGMVWVMWGILWM</sequence>
<reference evidence="2 3" key="1">
    <citation type="submission" date="2016-04" db="EMBL/GenBank/DDBJ databases">
        <title>Genome analyses suggest a sexual origin of heterokaryosis in a supposedly ancient asexual fungus.</title>
        <authorList>
            <person name="Ropars J."/>
            <person name="Sedzielewska K."/>
            <person name="Noel J."/>
            <person name="Charron P."/>
            <person name="Farinelli L."/>
            <person name="Marton T."/>
            <person name="Kruger M."/>
            <person name="Pelin A."/>
            <person name="Brachmann A."/>
            <person name="Corradi N."/>
        </authorList>
    </citation>
    <scope>NUCLEOTIDE SEQUENCE [LARGE SCALE GENOMIC DNA]</scope>
    <source>
        <strain evidence="2 3">A5</strain>
    </source>
</reference>
<keyword evidence="1" id="KW-0472">Membrane</keyword>
<feature type="transmembrane region" description="Helical" evidence="1">
    <location>
        <begin position="85"/>
        <end position="104"/>
    </location>
</feature>
<keyword evidence="1" id="KW-1133">Transmembrane helix</keyword>
<evidence type="ECO:0000313" key="3">
    <source>
        <dbReference type="Proteomes" id="UP000232722"/>
    </source>
</evidence>
<reference evidence="2 3" key="2">
    <citation type="submission" date="2017-09" db="EMBL/GenBank/DDBJ databases">
        <title>Extensive intraspecific genome diversity in a model arbuscular mycorrhizal fungus.</title>
        <authorList>
            <person name="Chen E.C."/>
            <person name="Morin E."/>
            <person name="Beaudet D."/>
            <person name="Noel J."/>
            <person name="Ndikumana S."/>
            <person name="Charron P."/>
            <person name="St-Onge C."/>
            <person name="Giorgi J."/>
            <person name="Grigoriev I.V."/>
            <person name="Roux C."/>
            <person name="Martin F.M."/>
            <person name="Corradi N."/>
        </authorList>
    </citation>
    <scope>NUCLEOTIDE SEQUENCE [LARGE SCALE GENOMIC DNA]</scope>
    <source>
        <strain evidence="2 3">A5</strain>
    </source>
</reference>
<evidence type="ECO:0000313" key="2">
    <source>
        <dbReference type="EMBL" id="PKB91744.1"/>
    </source>
</evidence>
<keyword evidence="1" id="KW-0812">Transmembrane</keyword>
<protein>
    <submittedName>
        <fullName evidence="2">Uncharacterized protein</fullName>
    </submittedName>
</protein>
<proteinExistence type="predicted"/>
<name>A0A2N0NAZ8_9GLOM</name>